<comment type="caution">
    <text evidence="12">The sequence shown here is derived from an EMBL/GenBank/DDBJ whole genome shotgun (WGS) entry which is preliminary data.</text>
</comment>
<keyword evidence="8" id="KW-0663">Pyridoxal phosphate</keyword>
<comment type="pathway">
    <text evidence="2">Amino-acid biosynthesis; L-serine biosynthesis; L-serine from 3-phospho-D-glycerate: step 2/3.</text>
</comment>
<dbReference type="GO" id="GO:0006564">
    <property type="term" value="P:L-serine biosynthetic process"/>
    <property type="evidence" value="ECO:0007669"/>
    <property type="project" value="UniProtKB-KW"/>
</dbReference>
<evidence type="ECO:0000256" key="9">
    <source>
        <dbReference type="ARBA" id="ARBA00023299"/>
    </source>
</evidence>
<evidence type="ECO:0000256" key="3">
    <source>
        <dbReference type="ARBA" id="ARBA00006904"/>
    </source>
</evidence>
<dbReference type="FunFam" id="3.90.1150.10:FF:000006">
    <property type="entry name" value="Phosphoserine aminotransferase"/>
    <property type="match status" value="1"/>
</dbReference>
<dbReference type="Gene3D" id="3.90.1150.10">
    <property type="entry name" value="Aspartate Aminotransferase, domain 1"/>
    <property type="match status" value="1"/>
</dbReference>
<dbReference type="SUPFAM" id="SSF53383">
    <property type="entry name" value="PLP-dependent transferases"/>
    <property type="match status" value="1"/>
</dbReference>
<comment type="catalytic activity">
    <reaction evidence="11">
        <text>O-phospho-L-serine + 2-oxoglutarate = 3-phosphooxypyruvate + L-glutamate</text>
        <dbReference type="Rhea" id="RHEA:14329"/>
        <dbReference type="ChEBI" id="CHEBI:16810"/>
        <dbReference type="ChEBI" id="CHEBI:18110"/>
        <dbReference type="ChEBI" id="CHEBI:29985"/>
        <dbReference type="ChEBI" id="CHEBI:57524"/>
        <dbReference type="EC" id="2.6.1.52"/>
    </reaction>
</comment>
<dbReference type="GO" id="GO:0030170">
    <property type="term" value="F:pyridoxal phosphate binding"/>
    <property type="evidence" value="ECO:0007669"/>
    <property type="project" value="TreeGrafter"/>
</dbReference>
<proteinExistence type="inferred from homology"/>
<dbReference type="EMBL" id="VSSQ01038287">
    <property type="protein sequence ID" value="MPM91182.1"/>
    <property type="molecule type" value="Genomic_DNA"/>
</dbReference>
<dbReference type="GO" id="GO:0005737">
    <property type="term" value="C:cytoplasm"/>
    <property type="evidence" value="ECO:0007669"/>
    <property type="project" value="TreeGrafter"/>
</dbReference>
<dbReference type="PANTHER" id="PTHR43247">
    <property type="entry name" value="PHOSPHOSERINE AMINOTRANSFERASE"/>
    <property type="match status" value="1"/>
</dbReference>
<comment type="catalytic activity">
    <reaction evidence="10">
        <text>4-(phosphooxy)-L-threonine + 2-oxoglutarate = (R)-3-hydroxy-2-oxo-4-phosphooxybutanoate + L-glutamate</text>
        <dbReference type="Rhea" id="RHEA:16573"/>
        <dbReference type="ChEBI" id="CHEBI:16810"/>
        <dbReference type="ChEBI" id="CHEBI:29985"/>
        <dbReference type="ChEBI" id="CHEBI:58452"/>
        <dbReference type="ChEBI" id="CHEBI:58538"/>
        <dbReference type="EC" id="2.6.1.52"/>
    </reaction>
</comment>
<keyword evidence="7 12" id="KW-0808">Transferase</keyword>
<accession>A0A645DRU5</accession>
<reference evidence="12" key="1">
    <citation type="submission" date="2019-08" db="EMBL/GenBank/DDBJ databases">
        <authorList>
            <person name="Kucharzyk K."/>
            <person name="Murdoch R.W."/>
            <person name="Higgins S."/>
            <person name="Loffler F."/>
        </authorList>
    </citation>
    <scope>NUCLEOTIDE SEQUENCE</scope>
</reference>
<evidence type="ECO:0000256" key="11">
    <source>
        <dbReference type="ARBA" id="ARBA00049007"/>
    </source>
</evidence>
<comment type="similarity">
    <text evidence="3">Belongs to the class-V pyridoxal-phosphate-dependent aminotransferase family. SerC subfamily.</text>
</comment>
<protein>
    <recommendedName>
        <fullName evidence="4">phosphoserine transaminase</fullName>
        <ecNumber evidence="4">2.6.1.52</ecNumber>
    </recommendedName>
</protein>
<evidence type="ECO:0000256" key="5">
    <source>
        <dbReference type="ARBA" id="ARBA00022576"/>
    </source>
</evidence>
<evidence type="ECO:0000313" key="12">
    <source>
        <dbReference type="EMBL" id="MPM91182.1"/>
    </source>
</evidence>
<evidence type="ECO:0000256" key="4">
    <source>
        <dbReference type="ARBA" id="ARBA00013030"/>
    </source>
</evidence>
<dbReference type="GO" id="GO:0004648">
    <property type="term" value="F:O-phospho-L-serine:2-oxoglutarate aminotransferase activity"/>
    <property type="evidence" value="ECO:0007669"/>
    <property type="project" value="UniProtKB-EC"/>
</dbReference>
<comment type="cofactor">
    <cofactor evidence="1">
        <name>pyridoxal 5'-phosphate</name>
        <dbReference type="ChEBI" id="CHEBI:597326"/>
    </cofactor>
</comment>
<keyword evidence="6" id="KW-0028">Amino-acid biosynthesis</keyword>
<organism evidence="12">
    <name type="scientific">bioreactor metagenome</name>
    <dbReference type="NCBI Taxonomy" id="1076179"/>
    <lineage>
        <taxon>unclassified sequences</taxon>
        <taxon>metagenomes</taxon>
        <taxon>ecological metagenomes</taxon>
    </lineage>
</organism>
<evidence type="ECO:0000256" key="7">
    <source>
        <dbReference type="ARBA" id="ARBA00022679"/>
    </source>
</evidence>
<dbReference type="InterPro" id="IPR015422">
    <property type="entry name" value="PyrdxlP-dep_Trfase_small"/>
</dbReference>
<evidence type="ECO:0000256" key="8">
    <source>
        <dbReference type="ARBA" id="ARBA00022898"/>
    </source>
</evidence>
<evidence type="ECO:0000256" key="1">
    <source>
        <dbReference type="ARBA" id="ARBA00001933"/>
    </source>
</evidence>
<dbReference type="PANTHER" id="PTHR43247:SF1">
    <property type="entry name" value="PHOSPHOSERINE AMINOTRANSFERASE"/>
    <property type="match status" value="1"/>
</dbReference>
<gene>
    <name evidence="12" type="primary">serC_35</name>
    <name evidence="12" type="ORF">SDC9_138309</name>
</gene>
<dbReference type="InterPro" id="IPR015424">
    <property type="entry name" value="PyrdxlP-dep_Trfase"/>
</dbReference>
<dbReference type="AlphaFoldDB" id="A0A645DRU5"/>
<dbReference type="EC" id="2.6.1.52" evidence="4"/>
<keyword evidence="5 12" id="KW-0032">Aminotransferase</keyword>
<sequence>MDASNGFYTPAVTEKNDRSLMNVTFLIKGGSPELEDKFVKEARAKYNMANLKGHRDVGGLRASIYNACPIEWVEALTKFMDEFMKENK</sequence>
<evidence type="ECO:0000256" key="6">
    <source>
        <dbReference type="ARBA" id="ARBA00022605"/>
    </source>
</evidence>
<keyword evidence="9" id="KW-0718">Serine biosynthesis</keyword>
<dbReference type="InterPro" id="IPR022278">
    <property type="entry name" value="Pser_aminoTfrase"/>
</dbReference>
<evidence type="ECO:0000256" key="10">
    <source>
        <dbReference type="ARBA" id="ARBA00047630"/>
    </source>
</evidence>
<evidence type="ECO:0000256" key="2">
    <source>
        <dbReference type="ARBA" id="ARBA00005099"/>
    </source>
</evidence>
<name>A0A645DRU5_9ZZZZ</name>